<dbReference type="InterPro" id="IPR028268">
    <property type="entry name" value="Pianissimo_fam"/>
</dbReference>
<accession>A0ABR2KIE1</accession>
<dbReference type="PANTHER" id="PTHR13298:SF11">
    <property type="entry name" value="RAPAMYCIN-INSENSITIVE COMPANION OF MTOR"/>
    <property type="match status" value="1"/>
</dbReference>
<feature type="domain" description="Rapamycin-insensitive companion of mTOR" evidence="4">
    <location>
        <begin position="806"/>
        <end position="874"/>
    </location>
</feature>
<comment type="similarity">
    <text evidence="1">Belongs to the RICTOR family.</text>
</comment>
<protein>
    <submittedName>
        <fullName evidence="5">Uncharacterized protein</fullName>
    </submittedName>
</protein>
<dbReference type="SMART" id="SM01310">
    <property type="entry name" value="RICTOR_V"/>
    <property type="match status" value="1"/>
</dbReference>
<dbReference type="SUPFAM" id="SSF48371">
    <property type="entry name" value="ARM repeat"/>
    <property type="match status" value="1"/>
</dbReference>
<gene>
    <name evidence="5" type="ORF">M9Y10_035391</name>
</gene>
<dbReference type="InterPro" id="IPR029452">
    <property type="entry name" value="RICTOR_V"/>
</dbReference>
<dbReference type="SMART" id="SM01308">
    <property type="entry name" value="RICTOR_N"/>
    <property type="match status" value="1"/>
</dbReference>
<reference evidence="5 6" key="1">
    <citation type="submission" date="2024-04" db="EMBL/GenBank/DDBJ databases">
        <title>Tritrichomonas musculus Genome.</title>
        <authorList>
            <person name="Alves-Ferreira E."/>
            <person name="Grigg M."/>
            <person name="Lorenzi H."/>
            <person name="Galac M."/>
        </authorList>
    </citation>
    <scope>NUCLEOTIDE SEQUENCE [LARGE SCALE GENOMIC DNA]</scope>
    <source>
        <strain evidence="5 6">EAF2021</strain>
    </source>
</reference>
<evidence type="ECO:0000313" key="6">
    <source>
        <dbReference type="Proteomes" id="UP001470230"/>
    </source>
</evidence>
<comment type="caution">
    <text evidence="5">The sequence shown here is derived from an EMBL/GenBank/DDBJ whole genome shotgun (WGS) entry which is preliminary data.</text>
</comment>
<proteinExistence type="inferred from homology"/>
<dbReference type="Pfam" id="PF14664">
    <property type="entry name" value="RICTOR_N"/>
    <property type="match status" value="1"/>
</dbReference>
<dbReference type="InterPro" id="IPR016024">
    <property type="entry name" value="ARM-type_fold"/>
</dbReference>
<evidence type="ECO:0000259" key="4">
    <source>
        <dbReference type="SMART" id="SM01310"/>
    </source>
</evidence>
<evidence type="ECO:0000259" key="3">
    <source>
        <dbReference type="SMART" id="SM01308"/>
    </source>
</evidence>
<evidence type="ECO:0000256" key="2">
    <source>
        <dbReference type="SAM" id="MobiDB-lite"/>
    </source>
</evidence>
<feature type="domain" description="Rapamycin-insensitive companion of mTOR N-terminal" evidence="3">
    <location>
        <begin position="23"/>
        <end position="317"/>
    </location>
</feature>
<organism evidence="5 6">
    <name type="scientific">Tritrichomonas musculus</name>
    <dbReference type="NCBI Taxonomy" id="1915356"/>
    <lineage>
        <taxon>Eukaryota</taxon>
        <taxon>Metamonada</taxon>
        <taxon>Parabasalia</taxon>
        <taxon>Tritrichomonadida</taxon>
        <taxon>Tritrichomonadidae</taxon>
        <taxon>Tritrichomonas</taxon>
    </lineage>
</organism>
<evidence type="ECO:0000313" key="5">
    <source>
        <dbReference type="EMBL" id="KAK8890611.1"/>
    </source>
</evidence>
<keyword evidence="6" id="KW-1185">Reference proteome</keyword>
<sequence>MENPFAIGFYVISYFKLNPTTIINVLQLLENEAEDHPTDTIPFDFISPIIHQIYTSQNVFIRCSTLRIISFFEINSPTSIIEEYQFDKLVCMSIEQKPPDPPLKVDEEKVVSFRIVLLLIKMRHSIPVSIVRSLISLYYTPKHNFHSLIVSYLCQAILLCDEFPDVPEVSQVLVDHLIETGDQNLIEFFIYIFEKQFIFMNYPHFSSKLLSSLSGAFNQIVKLDQASSIVIKLLGSWPGLFSFGIKFKSIQKLVKTLPHFQTTIIKIFTKLLFLNSPKNSSMTGYTGFLLFYLIKQNLIDLLTSINSSNSETLTFLDQLLFYTSHYKNTSIITNDNINGFFNKGQILISNNLSYNDPSSSMKKQLSASSPLLKISQCLPSFQSLTANNQMWLSPPIPGAPSLPPSNTNSTSIPSFSSNNSMSQNNSFVLDQFSVQNLVNSDEINWKKVHILLTVVLPHDNQEAQSPSARLLYSKIFNYFCSRQVSDFPQDSYVIISECVFALFDLLLPQEGNIEHNSSYLFESKEFILAIINSLNLVVTPNLNIDDHHPVWSIIESFLKLMNIQIGIHIFTKHKMPNLLVDIGKKFSPTKSVERLLRMVQFYPEASFSTFFFSLFISSNSQDVVKIALNELRRKSKTTPNFYKQCLETTLLQFIRHSKVENNYAINLLCEMILNSEECLSIVAKDSTLHPIIKKYSREMYCVLLRNFVPRSKFVELDFNQIMDDEIDYWMKRGIFDYVSNFDMAAKSAFENKNEPVPSIIFVDGHARIPPHLFGEISHNDEGLSKLTKRIPELLEILHLKPENSSIQKKRAALFALGHFCSLQRNSKPEIIQEMIDCALKSESYILIGTLIDCLSLVFASPPINEVLTKNGFSFFEFGDHICVIPISPECLINDSFEYNKTDHFSDDEKDSVTFEEEEDWNESVCELNIPSKIAVQLPLLLNPIHQTSSTQLLFKAANGEIKVDELVLSTENCLYAHELVSKCTFIPTARKFIFDIFRSTPLLAQRNDVIIDQEVLAECLARAEEAANASPMMLASSGFTDAKLPKFAASEIKLKKQKTIVPEVYLRDEEFGSMTGVPDRKSFYMLPHEQQNAIRNKLLL</sequence>
<dbReference type="Proteomes" id="UP001470230">
    <property type="component" value="Unassembled WGS sequence"/>
</dbReference>
<name>A0ABR2KIE1_9EUKA</name>
<dbReference type="InterPro" id="IPR028267">
    <property type="entry name" value="Pianissimo_N"/>
</dbReference>
<feature type="region of interest" description="Disordered" evidence="2">
    <location>
        <begin position="395"/>
        <end position="415"/>
    </location>
</feature>
<evidence type="ECO:0000256" key="1">
    <source>
        <dbReference type="ARBA" id="ARBA00008878"/>
    </source>
</evidence>
<dbReference type="EMBL" id="JAPFFF010000005">
    <property type="protein sequence ID" value="KAK8890611.1"/>
    <property type="molecule type" value="Genomic_DNA"/>
</dbReference>
<dbReference type="PANTHER" id="PTHR13298">
    <property type="entry name" value="CYTOSOLIC REGULATOR PIANISSIMO"/>
    <property type="match status" value="1"/>
</dbReference>
<feature type="compositionally biased region" description="Low complexity" evidence="2">
    <location>
        <begin position="404"/>
        <end position="415"/>
    </location>
</feature>